<dbReference type="EnsemblMetazoa" id="tetur33g00090.1">
    <property type="protein sequence ID" value="tetur33g00090.1"/>
    <property type="gene ID" value="tetur33g00090"/>
</dbReference>
<keyword evidence="1" id="KW-0472">Membrane</keyword>
<feature type="transmembrane region" description="Helical" evidence="1">
    <location>
        <begin position="183"/>
        <end position="204"/>
    </location>
</feature>
<feature type="transmembrane region" description="Helical" evidence="1">
    <location>
        <begin position="326"/>
        <end position="349"/>
    </location>
</feature>
<feature type="transmembrane region" description="Helical" evidence="1">
    <location>
        <begin position="110"/>
        <end position="129"/>
    </location>
</feature>
<sequence length="432" mass="50262">MFQKLKSVNLRRNLKSFLCKLIGWTGESDIPTRRALARFDYLNQLLLVSLCGGQKQEYDKPITRRVWIANWIVRISVIYTMIRLSLFMYYQGNDEIDLYLANFLPEDVQPMKSAFLILTNVTFFTLFLLREYIHYIERAGYLISLRYLLDIRIHGVFYERFMLNKRCAQLFNKICHLFMINGIRLSISACIAAFLITITFRFYFPGNFTTKMHVFYAILHIPIETVALMTLFTALINIGIYLWTFAALVTSRIDSIIDQIKYCLNKPYLSEAELRQINHQVIHVFNNIDDSSRQLKYLLLYLDGLIAIEADIILLFALIYKLFPDFVSKLVSFGGFLIHFFLVIGTYWASSYYIKVLSVHGYYTKLIMNTGKICPARFKALEIQDRINGDKTGIAIGDFGLITPQFALIFILENINFIMLLTCNINSLVEIS</sequence>
<organism evidence="2 3">
    <name type="scientific">Tetranychus urticae</name>
    <name type="common">Two-spotted spider mite</name>
    <dbReference type="NCBI Taxonomy" id="32264"/>
    <lineage>
        <taxon>Eukaryota</taxon>
        <taxon>Metazoa</taxon>
        <taxon>Ecdysozoa</taxon>
        <taxon>Arthropoda</taxon>
        <taxon>Chelicerata</taxon>
        <taxon>Arachnida</taxon>
        <taxon>Acari</taxon>
        <taxon>Acariformes</taxon>
        <taxon>Trombidiformes</taxon>
        <taxon>Prostigmata</taxon>
        <taxon>Eleutherengona</taxon>
        <taxon>Raphignathae</taxon>
        <taxon>Tetranychoidea</taxon>
        <taxon>Tetranychidae</taxon>
        <taxon>Tetranychus</taxon>
    </lineage>
</organism>
<dbReference type="AlphaFoldDB" id="T1L292"/>
<feature type="transmembrane region" description="Helical" evidence="1">
    <location>
        <begin position="298"/>
        <end position="320"/>
    </location>
</feature>
<feature type="transmembrane region" description="Helical" evidence="1">
    <location>
        <begin position="216"/>
        <end position="243"/>
    </location>
</feature>
<reference evidence="2" key="2">
    <citation type="submission" date="2015-06" db="UniProtKB">
        <authorList>
            <consortium name="EnsemblMetazoa"/>
        </authorList>
    </citation>
    <scope>IDENTIFICATION</scope>
</reference>
<evidence type="ECO:0000313" key="3">
    <source>
        <dbReference type="Proteomes" id="UP000015104"/>
    </source>
</evidence>
<keyword evidence="1" id="KW-0812">Transmembrane</keyword>
<name>T1L292_TETUR</name>
<dbReference type="EMBL" id="CAEY01000944">
    <property type="status" value="NOT_ANNOTATED_CDS"/>
    <property type="molecule type" value="Genomic_DNA"/>
</dbReference>
<reference evidence="3" key="1">
    <citation type="submission" date="2011-08" db="EMBL/GenBank/DDBJ databases">
        <authorList>
            <person name="Rombauts S."/>
        </authorList>
    </citation>
    <scope>NUCLEOTIDE SEQUENCE</scope>
    <source>
        <strain evidence="3">London</strain>
    </source>
</reference>
<evidence type="ECO:0000256" key="1">
    <source>
        <dbReference type="SAM" id="Phobius"/>
    </source>
</evidence>
<keyword evidence="3" id="KW-1185">Reference proteome</keyword>
<keyword evidence="1" id="KW-1133">Transmembrane helix</keyword>
<proteinExistence type="predicted"/>
<evidence type="ECO:0008006" key="4">
    <source>
        <dbReference type="Google" id="ProtNLM"/>
    </source>
</evidence>
<dbReference type="Proteomes" id="UP000015104">
    <property type="component" value="Unassembled WGS sequence"/>
</dbReference>
<protein>
    <recommendedName>
        <fullName evidence="4">Gustatory receptor</fullName>
    </recommendedName>
</protein>
<evidence type="ECO:0000313" key="2">
    <source>
        <dbReference type="EnsemblMetazoa" id="tetur33g00090.1"/>
    </source>
</evidence>
<dbReference type="HOGENOM" id="CLU_048807_1_0_1"/>
<accession>T1L292</accession>
<feature type="transmembrane region" description="Helical" evidence="1">
    <location>
        <begin position="71"/>
        <end position="90"/>
    </location>
</feature>